<evidence type="ECO:0000256" key="2">
    <source>
        <dbReference type="RuleBase" id="RU363072"/>
    </source>
</evidence>
<keyword evidence="2" id="KW-0732">Signal</keyword>
<dbReference type="InterPro" id="IPR038673">
    <property type="entry name" value="OprB_sf"/>
</dbReference>
<protein>
    <submittedName>
        <fullName evidence="3">Carbohydrate porin</fullName>
    </submittedName>
</protein>
<comment type="caution">
    <text evidence="3">The sequence shown here is derived from an EMBL/GenBank/DDBJ whole genome shotgun (WGS) entry which is preliminary data.</text>
</comment>
<evidence type="ECO:0000313" key="4">
    <source>
        <dbReference type="Proteomes" id="UP000759103"/>
    </source>
</evidence>
<name>A0ABS7BNU3_9SPHN</name>
<dbReference type="InterPro" id="IPR007049">
    <property type="entry name" value="Carb-sel_porin_OprB"/>
</dbReference>
<accession>A0ABS7BNU3</accession>
<evidence type="ECO:0000313" key="3">
    <source>
        <dbReference type="EMBL" id="MBW6531218.1"/>
    </source>
</evidence>
<dbReference type="RefSeq" id="WP_219748638.1">
    <property type="nucleotide sequence ID" value="NZ_JAHXZN010000003.1"/>
</dbReference>
<evidence type="ECO:0000256" key="1">
    <source>
        <dbReference type="ARBA" id="ARBA00008769"/>
    </source>
</evidence>
<dbReference type="Gene3D" id="2.40.160.180">
    <property type="entry name" value="Carbohydrate-selective porin OprB"/>
    <property type="match status" value="1"/>
</dbReference>
<comment type="similarity">
    <text evidence="1 2">Belongs to the OprB family.</text>
</comment>
<dbReference type="PANTHER" id="PTHR37944:SF1">
    <property type="entry name" value="PORIN B"/>
    <property type="match status" value="1"/>
</dbReference>
<reference evidence="3 4" key="1">
    <citation type="submission" date="2021-07" db="EMBL/GenBank/DDBJ databases">
        <title>Sphingomonas sp.</title>
        <authorList>
            <person name="Feng G."/>
            <person name="Li J."/>
            <person name="Pan M."/>
        </authorList>
    </citation>
    <scope>NUCLEOTIDE SEQUENCE [LARGE SCALE GENOMIC DNA]</scope>
    <source>
        <strain evidence="3 4">RRHST34</strain>
    </source>
</reference>
<dbReference type="InterPro" id="IPR052932">
    <property type="entry name" value="OprB_Porin"/>
</dbReference>
<feature type="signal peptide" evidence="2">
    <location>
        <begin position="1"/>
        <end position="24"/>
    </location>
</feature>
<dbReference type="Pfam" id="PF04966">
    <property type="entry name" value="OprB"/>
    <property type="match status" value="1"/>
</dbReference>
<keyword evidence="4" id="KW-1185">Reference proteome</keyword>
<sequence>MGVQSTRIALPLACLTLIVAPARAQDERPTGYPRSANERRDGTLTLSAVYTADLAADVAGGRARGVRYLDNLDLQAALDLNGLVGWHGARAFGYVIRDNGTSLSALSGDAQGVSNIETAVPATRLFEAWIEQDIGRRASVKAGLYNLNAEFDTTVSGGLFRLSSHGVGPELAQSGRRGPSIFPVTSLALRGEVGFGTHWLFHAAVLDGVPGDPDRPARTAIRLRRADGALLVGELGWLDRATKLAIGSWRYTAPFAPIGDPAARGRGNAGGYVLAERQLVGDTRGGAGVSGWLRYGVADARYNAITRYLGGGLVRSGTWRGRDDDQLGLSLACAWFGERHRALVDTGARELIVEAAYRWVAARWLSLEPDAQYVVDPSGRRDIPDALVLALRVKVGR</sequence>
<dbReference type="Proteomes" id="UP000759103">
    <property type="component" value="Unassembled WGS sequence"/>
</dbReference>
<gene>
    <name evidence="3" type="ORF">KZ820_10780</name>
</gene>
<proteinExistence type="inferred from homology"/>
<dbReference type="EMBL" id="JAHXZN010000003">
    <property type="protein sequence ID" value="MBW6531218.1"/>
    <property type="molecule type" value="Genomic_DNA"/>
</dbReference>
<dbReference type="PANTHER" id="PTHR37944">
    <property type="entry name" value="PORIN B"/>
    <property type="match status" value="1"/>
</dbReference>
<feature type="chain" id="PRO_5045007697" evidence="2">
    <location>
        <begin position="25"/>
        <end position="397"/>
    </location>
</feature>
<organism evidence="3 4">
    <name type="scientific">Sphingomonas citri</name>
    <dbReference type="NCBI Taxonomy" id="2862499"/>
    <lineage>
        <taxon>Bacteria</taxon>
        <taxon>Pseudomonadati</taxon>
        <taxon>Pseudomonadota</taxon>
        <taxon>Alphaproteobacteria</taxon>
        <taxon>Sphingomonadales</taxon>
        <taxon>Sphingomonadaceae</taxon>
        <taxon>Sphingomonas</taxon>
    </lineage>
</organism>